<reference evidence="2 3" key="1">
    <citation type="journal article" date="2017" name="Sci. Rep.">
        <title>Analysis of the CRISPR-Cas system in bacteriophages active on epidemic strains of Vibrio cholerae in Bangladesh.</title>
        <authorList>
            <person name="Naser I.B."/>
            <person name="Hoque M.M."/>
            <person name="Nahid M.A."/>
            <person name="Tareq T.M."/>
            <person name="Rocky M.K."/>
            <person name="Faruque S.M."/>
        </authorList>
    </citation>
    <scope>NUCLEOTIDE SEQUENCE [LARGE SCALE GENOMIC DNA]</scope>
</reference>
<accession>A0A2D0Y1Z2</accession>
<evidence type="ECO:0000256" key="1">
    <source>
        <dbReference type="SAM" id="MobiDB-lite"/>
    </source>
</evidence>
<sequence length="50" mass="6110">MSFIKIKSKKPRRNHEELAELRKAKRKGEDRKKLQRGRDYEYMICDDLSN</sequence>
<organism evidence="2 3">
    <name type="scientific">Vibrio phage JSF25</name>
    <dbReference type="NCBI Taxonomy" id="2026085"/>
    <lineage>
        <taxon>Viruses</taxon>
        <taxon>Duplodnaviria</taxon>
        <taxon>Heunggongvirae</taxon>
        <taxon>Uroviricota</taxon>
        <taxon>Caudoviricetes</taxon>
        <taxon>Autographivirales</taxon>
        <taxon>Autotranscriptaviridae</taxon>
        <taxon>Studiervirinae</taxon>
        <taxon>Chatterjeevirus</taxon>
        <taxon>Chatterjeevirus ICP3</taxon>
    </lineage>
</organism>
<feature type="compositionally biased region" description="Basic residues" evidence="1">
    <location>
        <begin position="1"/>
        <end position="13"/>
    </location>
</feature>
<protein>
    <submittedName>
        <fullName evidence="2">Uncharacterized protein</fullName>
    </submittedName>
</protein>
<dbReference type="EMBL" id="MF574151">
    <property type="protein sequence ID" value="ASU01142.1"/>
    <property type="molecule type" value="Genomic_DNA"/>
</dbReference>
<feature type="region of interest" description="Disordered" evidence="1">
    <location>
        <begin position="1"/>
        <end position="34"/>
    </location>
</feature>
<feature type="compositionally biased region" description="Basic and acidic residues" evidence="1">
    <location>
        <begin position="14"/>
        <end position="34"/>
    </location>
</feature>
<evidence type="ECO:0000313" key="2">
    <source>
        <dbReference type="EMBL" id="ASU01142.1"/>
    </source>
</evidence>
<name>A0A2D0Y1Z2_9CAUD</name>
<dbReference type="Proteomes" id="UP000240755">
    <property type="component" value="Segment"/>
</dbReference>
<proteinExistence type="predicted"/>
<evidence type="ECO:0000313" key="3">
    <source>
        <dbReference type="Proteomes" id="UP000240755"/>
    </source>
</evidence>